<dbReference type="AlphaFoldDB" id="A0AAD5VTR4"/>
<organism evidence="1 2">
    <name type="scientific">Leucocoprinus birnbaumii</name>
    <dbReference type="NCBI Taxonomy" id="56174"/>
    <lineage>
        <taxon>Eukaryota</taxon>
        <taxon>Fungi</taxon>
        <taxon>Dikarya</taxon>
        <taxon>Basidiomycota</taxon>
        <taxon>Agaricomycotina</taxon>
        <taxon>Agaricomycetes</taxon>
        <taxon>Agaricomycetidae</taxon>
        <taxon>Agaricales</taxon>
        <taxon>Agaricineae</taxon>
        <taxon>Agaricaceae</taxon>
        <taxon>Leucocoprinus</taxon>
    </lineage>
</organism>
<dbReference type="Proteomes" id="UP001213000">
    <property type="component" value="Unassembled WGS sequence"/>
</dbReference>
<protein>
    <submittedName>
        <fullName evidence="1">Uncharacterized protein</fullName>
    </submittedName>
</protein>
<evidence type="ECO:0000313" key="2">
    <source>
        <dbReference type="Proteomes" id="UP001213000"/>
    </source>
</evidence>
<sequence length="366" mass="41307">MAATPSSIDPVILSSWKPEFVYSGQSKGQENNSSPIHFYNSIWIDRTKPRLFRKATTWILEGVSYSCISQAERCYWGESGSWSWQSQCLAIFSSYVDGPQIAYTLTSDQYYIAISGEGLDLKKQSPRLNIVDYSKVREALNGACITVKSIPRVLYMIQGSMQRTSAEFVNSDIFVLSASDHIWVFEIIPSSDTSGHEDLTINQLYEVDVKAPTLPKIPSDKFYVASRTSCYDLLGQSFSTFYTSSSKTRPPIILNSQDPKVLSVFNRSLMRPTEKLLTYNGVSWSISCILNQNTKEINPDSFELMQHQWDHATSQLKTGHRVLPALPSMDTAYQKLIGFDEEIGRFVLWRSHSTQGGVVFTVVDLM</sequence>
<comment type="caution">
    <text evidence="1">The sequence shown here is derived from an EMBL/GenBank/DDBJ whole genome shotgun (WGS) entry which is preliminary data.</text>
</comment>
<dbReference type="EMBL" id="JANIEX010000300">
    <property type="protein sequence ID" value="KAJ3569223.1"/>
    <property type="molecule type" value="Genomic_DNA"/>
</dbReference>
<gene>
    <name evidence="1" type="ORF">NP233_g5196</name>
</gene>
<evidence type="ECO:0000313" key="1">
    <source>
        <dbReference type="EMBL" id="KAJ3569223.1"/>
    </source>
</evidence>
<proteinExistence type="predicted"/>
<name>A0AAD5VTR4_9AGAR</name>
<keyword evidence="2" id="KW-1185">Reference proteome</keyword>
<reference evidence="1" key="1">
    <citation type="submission" date="2022-07" db="EMBL/GenBank/DDBJ databases">
        <title>Genome Sequence of Leucocoprinus birnbaumii.</title>
        <authorList>
            <person name="Buettner E."/>
        </authorList>
    </citation>
    <scope>NUCLEOTIDE SEQUENCE</scope>
    <source>
        <strain evidence="1">VT141</strain>
    </source>
</reference>
<accession>A0AAD5VTR4</accession>